<dbReference type="InterPro" id="IPR058355">
    <property type="entry name" value="DUF8042"/>
</dbReference>
<comment type="caution">
    <text evidence="2">The sequence shown here is derived from an EMBL/GenBank/DDBJ whole genome shotgun (WGS) entry which is preliminary data.</text>
</comment>
<dbReference type="EMBL" id="JPVQ01000026">
    <property type="protein sequence ID" value="KGR90089.1"/>
    <property type="molecule type" value="Genomic_DNA"/>
</dbReference>
<dbReference type="OrthoDB" id="1683192at2"/>
<proteinExistence type="predicted"/>
<accession>A0A0A3IZ85</accession>
<dbReference type="AlphaFoldDB" id="A0A0A3IZ85"/>
<dbReference type="Pfam" id="PF26154">
    <property type="entry name" value="DUF8042"/>
    <property type="match status" value="1"/>
</dbReference>
<evidence type="ECO:0000259" key="1">
    <source>
        <dbReference type="Pfam" id="PF26154"/>
    </source>
</evidence>
<dbReference type="RefSeq" id="WP_036177757.1">
    <property type="nucleotide sequence ID" value="NZ_AVCZ01000026.1"/>
</dbReference>
<gene>
    <name evidence="2" type="ORF">CD30_13580</name>
</gene>
<name>A0A0A3IZ85_9BACL</name>
<sequence length="115" mass="13220">MIKEVIEVIDSYNHYLTRVPNGSIQIANSLRKDQIQEALQMILDFSDGMGWLAQATELLQKNEVDITLDITKIHEFLNEINSGLEIQDYVLVADMFEYEIAPFFEEILPIEGTNN</sequence>
<reference evidence="2 3" key="1">
    <citation type="submission" date="2014-02" db="EMBL/GenBank/DDBJ databases">
        <title>Draft genome sequence of Lysinibacillus massiliensis CCUG 49529.</title>
        <authorList>
            <person name="Zhang F."/>
            <person name="Wang G."/>
            <person name="Zhang L."/>
        </authorList>
    </citation>
    <scope>NUCLEOTIDE SEQUENCE [LARGE SCALE GENOMIC DNA]</scope>
    <source>
        <strain evidence="2 3">CCUG 49529</strain>
    </source>
</reference>
<keyword evidence="3" id="KW-1185">Reference proteome</keyword>
<protein>
    <recommendedName>
        <fullName evidence="1">DUF8042 domain-containing protein</fullName>
    </recommendedName>
</protein>
<organism evidence="2 3">
    <name type="scientific">Ureibacillus massiliensis 4400831 = CIP 108448 = CCUG 49529</name>
    <dbReference type="NCBI Taxonomy" id="1211035"/>
    <lineage>
        <taxon>Bacteria</taxon>
        <taxon>Bacillati</taxon>
        <taxon>Bacillota</taxon>
        <taxon>Bacilli</taxon>
        <taxon>Bacillales</taxon>
        <taxon>Caryophanaceae</taxon>
        <taxon>Ureibacillus</taxon>
    </lineage>
</organism>
<dbReference type="Proteomes" id="UP000030595">
    <property type="component" value="Unassembled WGS sequence"/>
</dbReference>
<dbReference type="eggNOG" id="ENOG50333Q2">
    <property type="taxonomic scope" value="Bacteria"/>
</dbReference>
<evidence type="ECO:0000313" key="3">
    <source>
        <dbReference type="Proteomes" id="UP000030595"/>
    </source>
</evidence>
<evidence type="ECO:0000313" key="2">
    <source>
        <dbReference type="EMBL" id="KGR90089.1"/>
    </source>
</evidence>
<feature type="domain" description="DUF8042" evidence="1">
    <location>
        <begin position="4"/>
        <end position="106"/>
    </location>
</feature>